<keyword evidence="3" id="KW-1185">Reference proteome</keyword>
<evidence type="ECO:0000256" key="1">
    <source>
        <dbReference type="SAM" id="MobiDB-lite"/>
    </source>
</evidence>
<evidence type="ECO:0000313" key="3">
    <source>
        <dbReference type="Proteomes" id="UP000800096"/>
    </source>
</evidence>
<feature type="region of interest" description="Disordered" evidence="1">
    <location>
        <begin position="1"/>
        <end position="20"/>
    </location>
</feature>
<name>A0A6A5QX80_AMPQU</name>
<organism evidence="2 3">
    <name type="scientific">Ampelomyces quisqualis</name>
    <name type="common">Powdery mildew agent</name>
    <dbReference type="NCBI Taxonomy" id="50730"/>
    <lineage>
        <taxon>Eukaryota</taxon>
        <taxon>Fungi</taxon>
        <taxon>Dikarya</taxon>
        <taxon>Ascomycota</taxon>
        <taxon>Pezizomycotina</taxon>
        <taxon>Dothideomycetes</taxon>
        <taxon>Pleosporomycetidae</taxon>
        <taxon>Pleosporales</taxon>
        <taxon>Pleosporineae</taxon>
        <taxon>Phaeosphaeriaceae</taxon>
        <taxon>Ampelomyces</taxon>
    </lineage>
</organism>
<protein>
    <submittedName>
        <fullName evidence="2">Uncharacterized protein</fullName>
    </submittedName>
</protein>
<dbReference type="AlphaFoldDB" id="A0A6A5QX80"/>
<accession>A0A6A5QX80</accession>
<proteinExistence type="predicted"/>
<gene>
    <name evidence="2" type="ORF">BDU57DRAFT_512197</name>
</gene>
<dbReference type="EMBL" id="ML979133">
    <property type="protein sequence ID" value="KAF1919224.1"/>
    <property type="molecule type" value="Genomic_DNA"/>
</dbReference>
<sequence length="57" mass="6437">MQAKNGKPLHSPHPRPRASTQRLFFLDSKQTTPLRICARFSSPRQISPTPLVNQNSP</sequence>
<dbReference type="Proteomes" id="UP000800096">
    <property type="component" value="Unassembled WGS sequence"/>
</dbReference>
<evidence type="ECO:0000313" key="2">
    <source>
        <dbReference type="EMBL" id="KAF1919224.1"/>
    </source>
</evidence>
<reference evidence="2" key="1">
    <citation type="journal article" date="2020" name="Stud. Mycol.">
        <title>101 Dothideomycetes genomes: a test case for predicting lifestyles and emergence of pathogens.</title>
        <authorList>
            <person name="Haridas S."/>
            <person name="Albert R."/>
            <person name="Binder M."/>
            <person name="Bloem J."/>
            <person name="Labutti K."/>
            <person name="Salamov A."/>
            <person name="Andreopoulos B."/>
            <person name="Baker S."/>
            <person name="Barry K."/>
            <person name="Bills G."/>
            <person name="Bluhm B."/>
            <person name="Cannon C."/>
            <person name="Castanera R."/>
            <person name="Culley D."/>
            <person name="Daum C."/>
            <person name="Ezra D."/>
            <person name="Gonzalez J."/>
            <person name="Henrissat B."/>
            <person name="Kuo A."/>
            <person name="Liang C."/>
            <person name="Lipzen A."/>
            <person name="Lutzoni F."/>
            <person name="Magnuson J."/>
            <person name="Mondo S."/>
            <person name="Nolan M."/>
            <person name="Ohm R."/>
            <person name="Pangilinan J."/>
            <person name="Park H.-J."/>
            <person name="Ramirez L."/>
            <person name="Alfaro M."/>
            <person name="Sun H."/>
            <person name="Tritt A."/>
            <person name="Yoshinaga Y."/>
            <person name="Zwiers L.-H."/>
            <person name="Turgeon B."/>
            <person name="Goodwin S."/>
            <person name="Spatafora J."/>
            <person name="Crous P."/>
            <person name="Grigoriev I."/>
        </authorList>
    </citation>
    <scope>NUCLEOTIDE SEQUENCE</scope>
    <source>
        <strain evidence="2">HMLAC05119</strain>
    </source>
</reference>